<evidence type="ECO:0000256" key="3">
    <source>
        <dbReference type="ARBA" id="ARBA00022692"/>
    </source>
</evidence>
<keyword evidence="3 6" id="KW-0812">Transmembrane</keyword>
<dbReference type="Pfam" id="PF01594">
    <property type="entry name" value="AI-2E_transport"/>
    <property type="match status" value="1"/>
</dbReference>
<evidence type="ECO:0000313" key="8">
    <source>
        <dbReference type="Proteomes" id="UP000279446"/>
    </source>
</evidence>
<name>A0A3S1DJI8_9BACL</name>
<evidence type="ECO:0000256" key="2">
    <source>
        <dbReference type="ARBA" id="ARBA00009773"/>
    </source>
</evidence>
<gene>
    <name evidence="7" type="primary">ytvI</name>
    <name evidence="7" type="ORF">EJP82_13570</name>
</gene>
<dbReference type="Proteomes" id="UP000279446">
    <property type="component" value="Unassembled WGS sequence"/>
</dbReference>
<feature type="transmembrane region" description="Helical" evidence="6">
    <location>
        <begin position="256"/>
        <end position="281"/>
    </location>
</feature>
<protein>
    <submittedName>
        <fullName evidence="7">Sporulation integral membrane protein YtvI</fullName>
    </submittedName>
</protein>
<dbReference type="NCBIfam" id="TIGR02872">
    <property type="entry name" value="spore_ytvI"/>
    <property type="match status" value="1"/>
</dbReference>
<keyword evidence="4 6" id="KW-1133">Transmembrane helix</keyword>
<feature type="transmembrane region" description="Helical" evidence="6">
    <location>
        <begin position="231"/>
        <end position="250"/>
    </location>
</feature>
<evidence type="ECO:0000313" key="7">
    <source>
        <dbReference type="EMBL" id="RUT46146.1"/>
    </source>
</evidence>
<proteinExistence type="inferred from homology"/>
<evidence type="ECO:0000256" key="4">
    <source>
        <dbReference type="ARBA" id="ARBA00022989"/>
    </source>
</evidence>
<feature type="transmembrane region" description="Helical" evidence="6">
    <location>
        <begin position="36"/>
        <end position="53"/>
    </location>
</feature>
<sequence length="372" mass="41220">MDNVIAKRVLRGTWVCIVLIAIFFSIYWLTPLVYPFLIAWLIAYAMNPFVHWLRTAFKLPKWLSVLIGLMIYWGAAAIVLTAAITRLLQELIHLAETLDVHLAEWRKWFIDWSQSDGIQKIIREINTFVANNPGYSTTITKNIDNTAATIGSAVSRIVTVLLSGIINLIASLPGLGVIVSVILLATFFISNNWDKNMTILRGIIPAPFRQTSGEVWRDLQKAFFGYLRAQFILISITASIVFIGLLILHVDSPFTYAILIGAVDLLPYLGVGTIMAPWLLYAFMTGDIQLGIGLSILYGIILVARQLIEPKILASNVGIEPLPTLISMFVGMKLFGVLGLIIGPVSLVVFGAISRAGVLHDLRNYILSGRLR</sequence>
<feature type="transmembrane region" description="Helical" evidence="6">
    <location>
        <begin position="288"/>
        <end position="308"/>
    </location>
</feature>
<evidence type="ECO:0000256" key="6">
    <source>
        <dbReference type="SAM" id="Phobius"/>
    </source>
</evidence>
<evidence type="ECO:0000256" key="1">
    <source>
        <dbReference type="ARBA" id="ARBA00004141"/>
    </source>
</evidence>
<organism evidence="7 8">
    <name type="scientific">Paenibacillus anaericanus</name>
    <dbReference type="NCBI Taxonomy" id="170367"/>
    <lineage>
        <taxon>Bacteria</taxon>
        <taxon>Bacillati</taxon>
        <taxon>Bacillota</taxon>
        <taxon>Bacilli</taxon>
        <taxon>Bacillales</taxon>
        <taxon>Paenibacillaceae</taxon>
        <taxon>Paenibacillus</taxon>
    </lineage>
</organism>
<dbReference type="PANTHER" id="PTHR21716:SF68">
    <property type="entry name" value="TRANSPORT PROTEIN YTVI-RELATED"/>
    <property type="match status" value="1"/>
</dbReference>
<reference evidence="7 8" key="1">
    <citation type="submission" date="2018-12" db="EMBL/GenBank/DDBJ databases">
        <authorList>
            <person name="Sun L."/>
            <person name="Chen Z."/>
        </authorList>
    </citation>
    <scope>NUCLEOTIDE SEQUENCE [LARGE SCALE GENOMIC DNA]</scope>
    <source>
        <strain evidence="7 8">DSM 15890</strain>
    </source>
</reference>
<dbReference type="PANTHER" id="PTHR21716">
    <property type="entry name" value="TRANSMEMBRANE PROTEIN"/>
    <property type="match status" value="1"/>
</dbReference>
<feature type="transmembrane region" description="Helical" evidence="6">
    <location>
        <begin position="165"/>
        <end position="189"/>
    </location>
</feature>
<dbReference type="InterPro" id="IPR014227">
    <property type="entry name" value="YtvI-like"/>
</dbReference>
<feature type="transmembrane region" description="Helical" evidence="6">
    <location>
        <begin position="12"/>
        <end position="30"/>
    </location>
</feature>
<comment type="subcellular location">
    <subcellularLocation>
        <location evidence="1">Membrane</location>
        <topology evidence="1">Multi-pass membrane protein</topology>
    </subcellularLocation>
</comment>
<dbReference type="RefSeq" id="WP_127192600.1">
    <property type="nucleotide sequence ID" value="NZ_RZNY01000010.1"/>
</dbReference>
<feature type="transmembrane region" description="Helical" evidence="6">
    <location>
        <begin position="65"/>
        <end position="88"/>
    </location>
</feature>
<feature type="transmembrane region" description="Helical" evidence="6">
    <location>
        <begin position="328"/>
        <end position="353"/>
    </location>
</feature>
<keyword evidence="8" id="KW-1185">Reference proteome</keyword>
<comment type="caution">
    <text evidence="7">The sequence shown here is derived from an EMBL/GenBank/DDBJ whole genome shotgun (WGS) entry which is preliminary data.</text>
</comment>
<dbReference type="AlphaFoldDB" id="A0A3S1DJI8"/>
<keyword evidence="5 6" id="KW-0472">Membrane</keyword>
<evidence type="ECO:0000256" key="5">
    <source>
        <dbReference type="ARBA" id="ARBA00023136"/>
    </source>
</evidence>
<dbReference type="GO" id="GO:0055085">
    <property type="term" value="P:transmembrane transport"/>
    <property type="evidence" value="ECO:0007669"/>
    <property type="project" value="TreeGrafter"/>
</dbReference>
<dbReference type="GO" id="GO:0016020">
    <property type="term" value="C:membrane"/>
    <property type="evidence" value="ECO:0007669"/>
    <property type="project" value="UniProtKB-SubCell"/>
</dbReference>
<accession>A0A3S1DJI8</accession>
<dbReference type="OrthoDB" id="9774361at2"/>
<dbReference type="EMBL" id="RZNY01000010">
    <property type="protein sequence ID" value="RUT46146.1"/>
    <property type="molecule type" value="Genomic_DNA"/>
</dbReference>
<comment type="similarity">
    <text evidence="2">Belongs to the autoinducer-2 exporter (AI-2E) (TC 2.A.86) family.</text>
</comment>
<dbReference type="InterPro" id="IPR002549">
    <property type="entry name" value="AI-2E-like"/>
</dbReference>